<protein>
    <submittedName>
        <fullName evidence="1">Uncharacterized protein</fullName>
    </submittedName>
</protein>
<sequence>MEQPSGGTSVKLGSWNEELAVLKEAPWISQMKALLLDRLGFDDHRMVCWKIDQPALSCILMVVRWEEPEEDSIAYNLTY</sequence>
<dbReference type="AlphaFoldDB" id="A0A9J5XHI4"/>
<reference evidence="1 2" key="1">
    <citation type="submission" date="2020-09" db="EMBL/GenBank/DDBJ databases">
        <title>De no assembly of potato wild relative species, Solanum commersonii.</title>
        <authorList>
            <person name="Cho K."/>
        </authorList>
    </citation>
    <scope>NUCLEOTIDE SEQUENCE [LARGE SCALE GENOMIC DNA]</scope>
    <source>
        <strain evidence="1">LZ3.2</strain>
        <tissue evidence="1">Leaf</tissue>
    </source>
</reference>
<proteinExistence type="predicted"/>
<evidence type="ECO:0000313" key="1">
    <source>
        <dbReference type="EMBL" id="KAG5587801.1"/>
    </source>
</evidence>
<organism evidence="1 2">
    <name type="scientific">Solanum commersonii</name>
    <name type="common">Commerson's wild potato</name>
    <name type="synonym">Commerson's nightshade</name>
    <dbReference type="NCBI Taxonomy" id="4109"/>
    <lineage>
        <taxon>Eukaryota</taxon>
        <taxon>Viridiplantae</taxon>
        <taxon>Streptophyta</taxon>
        <taxon>Embryophyta</taxon>
        <taxon>Tracheophyta</taxon>
        <taxon>Spermatophyta</taxon>
        <taxon>Magnoliopsida</taxon>
        <taxon>eudicotyledons</taxon>
        <taxon>Gunneridae</taxon>
        <taxon>Pentapetalae</taxon>
        <taxon>asterids</taxon>
        <taxon>lamiids</taxon>
        <taxon>Solanales</taxon>
        <taxon>Solanaceae</taxon>
        <taxon>Solanoideae</taxon>
        <taxon>Solaneae</taxon>
        <taxon>Solanum</taxon>
    </lineage>
</organism>
<accession>A0A9J5XHI4</accession>
<name>A0A9J5XHI4_SOLCO</name>
<evidence type="ECO:0000313" key="2">
    <source>
        <dbReference type="Proteomes" id="UP000824120"/>
    </source>
</evidence>
<gene>
    <name evidence="1" type="ORF">H5410_048235</name>
</gene>
<dbReference type="Proteomes" id="UP000824120">
    <property type="component" value="Chromosome 9"/>
</dbReference>
<dbReference type="EMBL" id="JACXVP010000009">
    <property type="protein sequence ID" value="KAG5587801.1"/>
    <property type="molecule type" value="Genomic_DNA"/>
</dbReference>
<comment type="caution">
    <text evidence="1">The sequence shown here is derived from an EMBL/GenBank/DDBJ whole genome shotgun (WGS) entry which is preliminary data.</text>
</comment>
<keyword evidence="2" id="KW-1185">Reference proteome</keyword>